<protein>
    <submittedName>
        <fullName evidence="2">GPW/gp25 family protein</fullName>
    </submittedName>
</protein>
<keyword evidence="3" id="KW-1185">Reference proteome</keyword>
<reference evidence="2 3" key="1">
    <citation type="submission" date="2021-06" db="EMBL/GenBank/DDBJ databases">
        <authorList>
            <person name="Grouzdev D.S."/>
            <person name="Koziaeva V."/>
        </authorList>
    </citation>
    <scope>NUCLEOTIDE SEQUENCE [LARGE SCALE GENOMIC DNA]</scope>
    <source>
        <strain evidence="2 3">22</strain>
    </source>
</reference>
<evidence type="ECO:0000313" key="3">
    <source>
        <dbReference type="Proteomes" id="UP000766595"/>
    </source>
</evidence>
<dbReference type="Proteomes" id="UP000766595">
    <property type="component" value="Unassembled WGS sequence"/>
</dbReference>
<dbReference type="Pfam" id="PF04965">
    <property type="entry name" value="GPW_gp25"/>
    <property type="match status" value="1"/>
</dbReference>
<evidence type="ECO:0000259" key="1">
    <source>
        <dbReference type="Pfam" id="PF04965"/>
    </source>
</evidence>
<sequence>MQAIRYRTGLDRTTFKPLVGWAHVQQSIAVIWTTRLLTRVMRLSFGSDVRSWLAEDLTPETAIGIYDELVTAVHTHEPEYRIRDLQFVSLSREGGLGLKHGGIYYPEGRLGNYTIAQPVAASLPLAAREGWYRRNAVLGVGTTGRTAT</sequence>
<accession>A0A947D8V9</accession>
<dbReference type="InterPro" id="IPR007048">
    <property type="entry name" value="IraD/Gp25-like"/>
</dbReference>
<proteinExistence type="predicted"/>
<gene>
    <name evidence="2" type="ORF">KL771_27760</name>
</gene>
<dbReference type="Gene3D" id="3.10.450.40">
    <property type="match status" value="1"/>
</dbReference>
<dbReference type="EMBL" id="JAHHZF010000028">
    <property type="protein sequence ID" value="MBT9293280.1"/>
    <property type="molecule type" value="Genomic_DNA"/>
</dbReference>
<dbReference type="SUPFAM" id="SSF160719">
    <property type="entry name" value="gpW/gp25-like"/>
    <property type="match status" value="1"/>
</dbReference>
<feature type="domain" description="IraD/Gp25-like" evidence="1">
    <location>
        <begin position="22"/>
        <end position="86"/>
    </location>
</feature>
<comment type="caution">
    <text evidence="2">The sequence shown here is derived from an EMBL/GenBank/DDBJ whole genome shotgun (WGS) entry which is preliminary data.</text>
</comment>
<organism evidence="2 3">
    <name type="scientific">Prosthecodimorpha staleyi</name>
    <dbReference type="NCBI Taxonomy" id="2840188"/>
    <lineage>
        <taxon>Bacteria</taxon>
        <taxon>Pseudomonadati</taxon>
        <taxon>Pseudomonadota</taxon>
        <taxon>Alphaproteobacteria</taxon>
        <taxon>Hyphomicrobiales</taxon>
        <taxon>Ancalomicrobiaceae</taxon>
        <taxon>Prosthecodimorpha</taxon>
    </lineage>
</organism>
<dbReference type="RefSeq" id="WP_261971777.1">
    <property type="nucleotide sequence ID" value="NZ_JAHHZF010000028.1"/>
</dbReference>
<dbReference type="AlphaFoldDB" id="A0A947D8V9"/>
<evidence type="ECO:0000313" key="2">
    <source>
        <dbReference type="EMBL" id="MBT9293280.1"/>
    </source>
</evidence>
<name>A0A947D8V9_9HYPH</name>